<feature type="active site" evidence="9">
    <location>
        <position position="144"/>
    </location>
</feature>
<feature type="transmembrane region" description="Helical" evidence="9">
    <location>
        <begin position="88"/>
        <end position="108"/>
    </location>
</feature>
<dbReference type="Proteomes" id="UP001163328">
    <property type="component" value="Chromosome"/>
</dbReference>
<dbReference type="HAMAP" id="MF_00161">
    <property type="entry name" value="LspA"/>
    <property type="match status" value="1"/>
</dbReference>
<dbReference type="Pfam" id="PF01252">
    <property type="entry name" value="Peptidase_A8"/>
    <property type="match status" value="1"/>
</dbReference>
<comment type="catalytic activity">
    <reaction evidence="9">
        <text>Release of signal peptides from bacterial membrane prolipoproteins. Hydrolyzes -Xaa-Yaa-Zaa-|-(S,diacylglyceryl)Cys-, in which Xaa is hydrophobic (preferably Leu), and Yaa (Ala or Ser) and Zaa (Gly or Ala) have small, neutral side chains.</text>
        <dbReference type="EC" id="3.4.23.36"/>
    </reaction>
</comment>
<dbReference type="NCBIfam" id="NF011369">
    <property type="entry name" value="PRK14788.1"/>
    <property type="match status" value="1"/>
</dbReference>
<evidence type="ECO:0000256" key="5">
    <source>
        <dbReference type="ARBA" id="ARBA00022750"/>
    </source>
</evidence>
<accession>A0ABY6LYL1</accession>
<keyword evidence="8 9" id="KW-0472">Membrane</keyword>
<proteinExistence type="inferred from homology"/>
<keyword evidence="7 9" id="KW-1133">Transmembrane helix</keyword>
<evidence type="ECO:0000256" key="3">
    <source>
        <dbReference type="ARBA" id="ARBA00022670"/>
    </source>
</evidence>
<reference evidence="11" key="1">
    <citation type="submission" date="2021-08" db="EMBL/GenBank/DDBJ databases">
        <title>Flavobacterium sp. strain CC-SYL302.</title>
        <authorList>
            <person name="Lin S.-Y."/>
            <person name="Lee T.-H."/>
            <person name="Young C.-C."/>
        </authorList>
    </citation>
    <scope>NUCLEOTIDE SEQUENCE</scope>
    <source>
        <strain evidence="11">CC-SYL302</strain>
    </source>
</reference>
<evidence type="ECO:0000256" key="9">
    <source>
        <dbReference type="HAMAP-Rule" id="MF_00161"/>
    </source>
</evidence>
<dbReference type="EMBL" id="CP081495">
    <property type="protein sequence ID" value="UYW01082.1"/>
    <property type="molecule type" value="Genomic_DNA"/>
</dbReference>
<dbReference type="PANTHER" id="PTHR33695">
    <property type="entry name" value="LIPOPROTEIN SIGNAL PEPTIDASE"/>
    <property type="match status" value="1"/>
</dbReference>
<name>A0ABY6LYL1_9FLAO</name>
<dbReference type="PANTHER" id="PTHR33695:SF1">
    <property type="entry name" value="LIPOPROTEIN SIGNAL PEPTIDASE"/>
    <property type="match status" value="1"/>
</dbReference>
<sequence>MSLKKAYILVFIIIIIDQVSKFYIKTHFKLGEFVEVFPWFQIYFIENEGMAWGMKLPGNYGKIALTSFRILAIFGIMYWLWDSVKNKANTILIVAVSLILAGAAGNIIDCVFYGRIFDTSAYGTVAQAFTGQGYGPWLEGKVVDMFYFPILKNSAGETIFFNAIFNVADAAISVGVILLIIFNKKIFKS</sequence>
<keyword evidence="3 9" id="KW-0645">Protease</keyword>
<evidence type="ECO:0000256" key="2">
    <source>
        <dbReference type="ARBA" id="ARBA00022475"/>
    </source>
</evidence>
<keyword evidence="4 9" id="KW-0812">Transmembrane</keyword>
<keyword evidence="5 9" id="KW-0064">Aspartyl protease</keyword>
<comment type="pathway">
    <text evidence="9">Protein modification; lipoprotein biosynthesis (signal peptide cleavage).</text>
</comment>
<keyword evidence="11" id="KW-0449">Lipoprotein</keyword>
<keyword evidence="6 9" id="KW-0378">Hydrolase</keyword>
<evidence type="ECO:0000256" key="10">
    <source>
        <dbReference type="RuleBase" id="RU004181"/>
    </source>
</evidence>
<keyword evidence="12" id="KW-1185">Reference proteome</keyword>
<keyword evidence="2 9" id="KW-1003">Cell membrane</keyword>
<evidence type="ECO:0000313" key="11">
    <source>
        <dbReference type="EMBL" id="UYW01082.1"/>
    </source>
</evidence>
<dbReference type="GO" id="GO:0004190">
    <property type="term" value="F:aspartic-type endopeptidase activity"/>
    <property type="evidence" value="ECO:0007669"/>
    <property type="project" value="UniProtKB-EC"/>
</dbReference>
<evidence type="ECO:0000256" key="8">
    <source>
        <dbReference type="ARBA" id="ARBA00023136"/>
    </source>
</evidence>
<organism evidence="11 12">
    <name type="scientific">Flavobacterium agricola</name>
    <dbReference type="NCBI Taxonomy" id="2870839"/>
    <lineage>
        <taxon>Bacteria</taxon>
        <taxon>Pseudomonadati</taxon>
        <taxon>Bacteroidota</taxon>
        <taxon>Flavobacteriia</taxon>
        <taxon>Flavobacteriales</taxon>
        <taxon>Flavobacteriaceae</taxon>
        <taxon>Flavobacterium</taxon>
    </lineage>
</organism>
<gene>
    <name evidence="9" type="primary">lspA</name>
    <name evidence="11" type="ORF">K5I29_11450</name>
</gene>
<dbReference type="EC" id="3.4.23.36" evidence="9"/>
<comment type="subcellular location">
    <subcellularLocation>
        <location evidence="9">Cell membrane</location>
        <topology evidence="9">Multi-pass membrane protein</topology>
    </subcellularLocation>
</comment>
<feature type="active site" evidence="9">
    <location>
        <position position="169"/>
    </location>
</feature>
<evidence type="ECO:0000256" key="4">
    <source>
        <dbReference type="ARBA" id="ARBA00022692"/>
    </source>
</evidence>
<evidence type="ECO:0000256" key="6">
    <source>
        <dbReference type="ARBA" id="ARBA00022801"/>
    </source>
</evidence>
<evidence type="ECO:0000256" key="1">
    <source>
        <dbReference type="ARBA" id="ARBA00006139"/>
    </source>
</evidence>
<evidence type="ECO:0000256" key="7">
    <source>
        <dbReference type="ARBA" id="ARBA00022989"/>
    </source>
</evidence>
<dbReference type="PRINTS" id="PR00781">
    <property type="entry name" value="LIPOSIGPTASE"/>
</dbReference>
<feature type="transmembrane region" description="Helical" evidence="9">
    <location>
        <begin position="159"/>
        <end position="182"/>
    </location>
</feature>
<dbReference type="RefSeq" id="WP_264433472.1">
    <property type="nucleotide sequence ID" value="NZ_CP081495.1"/>
</dbReference>
<dbReference type="InterPro" id="IPR001872">
    <property type="entry name" value="Peptidase_A8"/>
</dbReference>
<evidence type="ECO:0000313" key="12">
    <source>
        <dbReference type="Proteomes" id="UP001163328"/>
    </source>
</evidence>
<protein>
    <recommendedName>
        <fullName evidence="9">Lipoprotein signal peptidase</fullName>
        <ecNumber evidence="9">3.4.23.36</ecNumber>
    </recommendedName>
    <alternativeName>
        <fullName evidence="9">Prolipoprotein signal peptidase</fullName>
    </alternativeName>
    <alternativeName>
        <fullName evidence="9">Signal peptidase II</fullName>
        <shortName evidence="9">SPase II</shortName>
    </alternativeName>
</protein>
<feature type="transmembrane region" description="Helical" evidence="9">
    <location>
        <begin position="60"/>
        <end position="81"/>
    </location>
</feature>
<comment type="similarity">
    <text evidence="1 9 10">Belongs to the peptidase A8 family.</text>
</comment>
<comment type="function">
    <text evidence="9">This protein specifically catalyzes the removal of signal peptides from prolipoproteins.</text>
</comment>
<feature type="transmembrane region" description="Helical" evidence="9">
    <location>
        <begin position="7"/>
        <end position="24"/>
    </location>
</feature>